<gene>
    <name evidence="1" type="ORF">SAMN05660293_05664</name>
</gene>
<protein>
    <submittedName>
        <fullName evidence="1">Uncharacterized protein</fullName>
    </submittedName>
</protein>
<dbReference type="STRING" id="651661.SAMN05660293_05664"/>
<evidence type="ECO:0000313" key="2">
    <source>
        <dbReference type="Proteomes" id="UP000190897"/>
    </source>
</evidence>
<accession>A0A1T5HIM4</accession>
<organism evidence="1 2">
    <name type="scientific">Dyadobacter psychrophilus</name>
    <dbReference type="NCBI Taxonomy" id="651661"/>
    <lineage>
        <taxon>Bacteria</taxon>
        <taxon>Pseudomonadati</taxon>
        <taxon>Bacteroidota</taxon>
        <taxon>Cytophagia</taxon>
        <taxon>Cytophagales</taxon>
        <taxon>Spirosomataceae</taxon>
        <taxon>Dyadobacter</taxon>
    </lineage>
</organism>
<keyword evidence="2" id="KW-1185">Reference proteome</keyword>
<dbReference type="Proteomes" id="UP000190897">
    <property type="component" value="Unassembled WGS sequence"/>
</dbReference>
<proteinExistence type="predicted"/>
<reference evidence="2" key="1">
    <citation type="submission" date="2017-02" db="EMBL/GenBank/DDBJ databases">
        <authorList>
            <person name="Varghese N."/>
            <person name="Submissions S."/>
        </authorList>
    </citation>
    <scope>NUCLEOTIDE SEQUENCE [LARGE SCALE GENOMIC DNA]</scope>
    <source>
        <strain evidence="2">DSM 22270</strain>
    </source>
</reference>
<dbReference type="EMBL" id="FUZA01000018">
    <property type="protein sequence ID" value="SKC20486.1"/>
    <property type="molecule type" value="Genomic_DNA"/>
</dbReference>
<dbReference type="AlphaFoldDB" id="A0A1T5HIM4"/>
<sequence length="61" mass="7312">MNNNRLKHAWEQQKMNFEDPLISEDDILSIIHQEFSKQQKLQRLLYNASSVIFLLIFCQTC</sequence>
<name>A0A1T5HIM4_9BACT</name>
<evidence type="ECO:0000313" key="1">
    <source>
        <dbReference type="EMBL" id="SKC20486.1"/>
    </source>
</evidence>